<keyword evidence="1" id="KW-0812">Transmembrane</keyword>
<reference evidence="2 3" key="1">
    <citation type="submission" date="2019-05" db="EMBL/GenBank/DDBJ databases">
        <authorList>
            <person name="Farhan Ul Haque M."/>
        </authorList>
    </citation>
    <scope>NUCLEOTIDE SEQUENCE [LARGE SCALE GENOMIC DNA]</scope>
    <source>
        <strain evidence="2">2</strain>
    </source>
</reference>
<organism evidence="2 3">
    <name type="scientific">Methylocella tundrae</name>
    <dbReference type="NCBI Taxonomy" id="227605"/>
    <lineage>
        <taxon>Bacteria</taxon>
        <taxon>Pseudomonadati</taxon>
        <taxon>Pseudomonadota</taxon>
        <taxon>Alphaproteobacteria</taxon>
        <taxon>Hyphomicrobiales</taxon>
        <taxon>Beijerinckiaceae</taxon>
        <taxon>Methylocella</taxon>
    </lineage>
</organism>
<name>A0A8B6MBF7_METTU</name>
<dbReference type="InterPro" id="IPR045584">
    <property type="entry name" value="Pilin-like"/>
</dbReference>
<protein>
    <submittedName>
        <fullName evidence="2">Type II secretion system protein GspH</fullName>
    </submittedName>
</protein>
<dbReference type="InterPro" id="IPR012902">
    <property type="entry name" value="N_methyl_site"/>
</dbReference>
<gene>
    <name evidence="2" type="ORF">MPC4_40005</name>
</gene>
<feature type="transmembrane region" description="Helical" evidence="1">
    <location>
        <begin position="12"/>
        <end position="33"/>
    </location>
</feature>
<evidence type="ECO:0000313" key="2">
    <source>
        <dbReference type="EMBL" id="VTZ51408.1"/>
    </source>
</evidence>
<dbReference type="SUPFAM" id="SSF54523">
    <property type="entry name" value="Pili subunits"/>
    <property type="match status" value="1"/>
</dbReference>
<dbReference type="NCBIfam" id="TIGR02532">
    <property type="entry name" value="IV_pilin_GFxxxE"/>
    <property type="match status" value="1"/>
</dbReference>
<evidence type="ECO:0000256" key="1">
    <source>
        <dbReference type="SAM" id="Phobius"/>
    </source>
</evidence>
<dbReference type="Gene3D" id="3.30.700.10">
    <property type="entry name" value="Glycoprotein, Type 4 Pilin"/>
    <property type="match status" value="1"/>
</dbReference>
<dbReference type="AlphaFoldDB" id="A0A8B6MBF7"/>
<keyword evidence="3" id="KW-1185">Reference proteome</keyword>
<dbReference type="RefSeq" id="WP_174513229.1">
    <property type="nucleotide sequence ID" value="NZ_CABFMQ020000098.1"/>
</dbReference>
<comment type="caution">
    <text evidence="2">The sequence shown here is derived from an EMBL/GenBank/DDBJ whole genome shotgun (WGS) entry which is preliminary data.</text>
</comment>
<proteinExistence type="predicted"/>
<dbReference type="Proteomes" id="UP000485880">
    <property type="component" value="Unassembled WGS sequence"/>
</dbReference>
<dbReference type="Pfam" id="PF07963">
    <property type="entry name" value="N_methyl"/>
    <property type="match status" value="1"/>
</dbReference>
<dbReference type="EMBL" id="CABFMQ020000098">
    <property type="protein sequence ID" value="VTZ51408.1"/>
    <property type="molecule type" value="Genomic_DNA"/>
</dbReference>
<accession>A0A8B6MBF7</accession>
<evidence type="ECO:0000313" key="3">
    <source>
        <dbReference type="Proteomes" id="UP000485880"/>
    </source>
</evidence>
<keyword evidence="1" id="KW-0472">Membrane</keyword>
<keyword evidence="1" id="KW-1133">Transmembrane helix</keyword>
<sequence>MKERWGESGFTLLEIVCVLAIIAMLAAIALPAFPHGTSRSRLEALAVATAAVLKSDRNAALRRGAPVSTEINTVARTVRSGAGGGSVRVPVDVAFSAILADSCDQHDAGTSISFFGSGLSCGGTLSLSRLGATFEIRVAWLTGGVEIVQKKTF</sequence>